<reference evidence="1" key="4">
    <citation type="submission" date="2019-03" db="UniProtKB">
        <authorList>
            <consortium name="EnsemblPlants"/>
        </authorList>
    </citation>
    <scope>IDENTIFICATION</scope>
</reference>
<dbReference type="EnsemblPlants" id="AET4Gv20717400.1">
    <property type="protein sequence ID" value="AET4Gv20717400.1"/>
    <property type="gene ID" value="AET4Gv20717400"/>
</dbReference>
<reference evidence="2" key="2">
    <citation type="journal article" date="2017" name="Nat. Plants">
        <title>The Aegilops tauschii genome reveals multiple impacts of transposons.</title>
        <authorList>
            <person name="Zhao G."/>
            <person name="Zou C."/>
            <person name="Li K."/>
            <person name="Wang K."/>
            <person name="Li T."/>
            <person name="Gao L."/>
            <person name="Zhang X."/>
            <person name="Wang H."/>
            <person name="Yang Z."/>
            <person name="Liu X."/>
            <person name="Jiang W."/>
            <person name="Mao L."/>
            <person name="Kong X."/>
            <person name="Jiao Y."/>
            <person name="Jia J."/>
        </authorList>
    </citation>
    <scope>NUCLEOTIDE SEQUENCE [LARGE SCALE GENOMIC DNA]</scope>
    <source>
        <strain evidence="2">cv. AL8/78</strain>
    </source>
</reference>
<keyword evidence="2" id="KW-1185">Reference proteome</keyword>
<dbReference type="AlphaFoldDB" id="A0A453IXR7"/>
<dbReference type="PANTHER" id="PTHR47481:SF41">
    <property type="entry name" value="COPIA-LIKE POLYPROTEIN_RETROTRANSPOSON"/>
    <property type="match status" value="1"/>
</dbReference>
<evidence type="ECO:0000313" key="2">
    <source>
        <dbReference type="Proteomes" id="UP000015105"/>
    </source>
</evidence>
<dbReference type="Proteomes" id="UP000015105">
    <property type="component" value="Chromosome 4D"/>
</dbReference>
<dbReference type="Gramene" id="AET4Gv20717400.1">
    <property type="protein sequence ID" value="AET4Gv20717400.1"/>
    <property type="gene ID" value="AET4Gv20717400"/>
</dbReference>
<reference evidence="1" key="5">
    <citation type="journal article" date="2021" name="G3 (Bethesda)">
        <title>Aegilops tauschii genome assembly Aet v5.0 features greater sequence contiguity and improved annotation.</title>
        <authorList>
            <person name="Wang L."/>
            <person name="Zhu T."/>
            <person name="Rodriguez J.C."/>
            <person name="Deal K.R."/>
            <person name="Dubcovsky J."/>
            <person name="McGuire P.E."/>
            <person name="Lux T."/>
            <person name="Spannagl M."/>
            <person name="Mayer K.F.X."/>
            <person name="Baldrich P."/>
            <person name="Meyers B.C."/>
            <person name="Huo N."/>
            <person name="Gu Y.Q."/>
            <person name="Zhou H."/>
            <person name="Devos K.M."/>
            <person name="Bennetzen J.L."/>
            <person name="Unver T."/>
            <person name="Budak H."/>
            <person name="Gulick P.J."/>
            <person name="Galiba G."/>
            <person name="Kalapos B."/>
            <person name="Nelson D.R."/>
            <person name="Li P."/>
            <person name="You F.M."/>
            <person name="Luo M.C."/>
            <person name="Dvorak J."/>
        </authorList>
    </citation>
    <scope>NUCLEOTIDE SEQUENCE [LARGE SCALE GENOMIC DNA]</scope>
    <source>
        <strain evidence="1">cv. AL8/78</strain>
    </source>
</reference>
<proteinExistence type="predicted"/>
<organism evidence="1 2">
    <name type="scientific">Aegilops tauschii subsp. strangulata</name>
    <name type="common">Goatgrass</name>
    <dbReference type="NCBI Taxonomy" id="200361"/>
    <lineage>
        <taxon>Eukaryota</taxon>
        <taxon>Viridiplantae</taxon>
        <taxon>Streptophyta</taxon>
        <taxon>Embryophyta</taxon>
        <taxon>Tracheophyta</taxon>
        <taxon>Spermatophyta</taxon>
        <taxon>Magnoliopsida</taxon>
        <taxon>Liliopsida</taxon>
        <taxon>Poales</taxon>
        <taxon>Poaceae</taxon>
        <taxon>BOP clade</taxon>
        <taxon>Pooideae</taxon>
        <taxon>Triticodae</taxon>
        <taxon>Triticeae</taxon>
        <taxon>Triticinae</taxon>
        <taxon>Aegilops</taxon>
    </lineage>
</organism>
<protein>
    <recommendedName>
        <fullName evidence="3">Retrotransposon gag domain-containing protein</fullName>
    </recommendedName>
</protein>
<dbReference type="PANTHER" id="PTHR47481">
    <property type="match status" value="1"/>
</dbReference>
<evidence type="ECO:0008006" key="3">
    <source>
        <dbReference type="Google" id="ProtNLM"/>
    </source>
</evidence>
<accession>A0A453IXR7</accession>
<dbReference type="Pfam" id="PF14223">
    <property type="entry name" value="Retrotran_gag_2"/>
    <property type="match status" value="1"/>
</dbReference>
<sequence length="137" mass="15807">MVDHVVGATNTYALWHKIKDFFLANRVARFMFLNRQYRNLKQGDLSVAEYARRMKLLTDGLADIEHAFFKVDLRTQFLHGLDKRLDTIRVVLGDQELPFDTVLSRVILAEESQAQRAAEESASAFALPGCWGYYHWA</sequence>
<evidence type="ECO:0000313" key="1">
    <source>
        <dbReference type="EnsemblPlants" id="AET4Gv20717400.1"/>
    </source>
</evidence>
<reference evidence="2" key="1">
    <citation type="journal article" date="2014" name="Science">
        <title>Ancient hybridizations among the ancestral genomes of bread wheat.</title>
        <authorList>
            <consortium name="International Wheat Genome Sequencing Consortium,"/>
            <person name="Marcussen T."/>
            <person name="Sandve S.R."/>
            <person name="Heier L."/>
            <person name="Spannagl M."/>
            <person name="Pfeifer M."/>
            <person name="Jakobsen K.S."/>
            <person name="Wulff B.B."/>
            <person name="Steuernagel B."/>
            <person name="Mayer K.F."/>
            <person name="Olsen O.A."/>
        </authorList>
    </citation>
    <scope>NUCLEOTIDE SEQUENCE [LARGE SCALE GENOMIC DNA]</scope>
    <source>
        <strain evidence="2">cv. AL8/78</strain>
    </source>
</reference>
<name>A0A453IXR7_AEGTS</name>
<reference evidence="1" key="3">
    <citation type="journal article" date="2017" name="Nature">
        <title>Genome sequence of the progenitor of the wheat D genome Aegilops tauschii.</title>
        <authorList>
            <person name="Luo M.C."/>
            <person name="Gu Y.Q."/>
            <person name="Puiu D."/>
            <person name="Wang H."/>
            <person name="Twardziok S.O."/>
            <person name="Deal K.R."/>
            <person name="Huo N."/>
            <person name="Zhu T."/>
            <person name="Wang L."/>
            <person name="Wang Y."/>
            <person name="McGuire P.E."/>
            <person name="Liu S."/>
            <person name="Long H."/>
            <person name="Ramasamy R.K."/>
            <person name="Rodriguez J.C."/>
            <person name="Van S.L."/>
            <person name="Yuan L."/>
            <person name="Wang Z."/>
            <person name="Xia Z."/>
            <person name="Xiao L."/>
            <person name="Anderson O.D."/>
            <person name="Ouyang S."/>
            <person name="Liang Y."/>
            <person name="Zimin A.V."/>
            <person name="Pertea G."/>
            <person name="Qi P."/>
            <person name="Bennetzen J.L."/>
            <person name="Dai X."/>
            <person name="Dawson M.W."/>
            <person name="Muller H.G."/>
            <person name="Kugler K."/>
            <person name="Rivarola-Duarte L."/>
            <person name="Spannagl M."/>
            <person name="Mayer K.F.X."/>
            <person name="Lu F.H."/>
            <person name="Bevan M.W."/>
            <person name="Leroy P."/>
            <person name="Li P."/>
            <person name="You F.M."/>
            <person name="Sun Q."/>
            <person name="Liu Z."/>
            <person name="Lyons E."/>
            <person name="Wicker T."/>
            <person name="Salzberg S.L."/>
            <person name="Devos K.M."/>
            <person name="Dvorak J."/>
        </authorList>
    </citation>
    <scope>NUCLEOTIDE SEQUENCE [LARGE SCALE GENOMIC DNA]</scope>
    <source>
        <strain evidence="1">cv. AL8/78</strain>
    </source>
</reference>